<reference evidence="3" key="1">
    <citation type="journal article" date="2020" name="Stud. Mycol.">
        <title>101 Dothideomycetes genomes: a test case for predicting lifestyles and emergence of pathogens.</title>
        <authorList>
            <person name="Haridas S."/>
            <person name="Albert R."/>
            <person name="Binder M."/>
            <person name="Bloem J."/>
            <person name="Labutti K."/>
            <person name="Salamov A."/>
            <person name="Andreopoulos B."/>
            <person name="Baker S."/>
            <person name="Barry K."/>
            <person name="Bills G."/>
            <person name="Bluhm B."/>
            <person name="Cannon C."/>
            <person name="Castanera R."/>
            <person name="Culley D."/>
            <person name="Daum C."/>
            <person name="Ezra D."/>
            <person name="Gonzalez J."/>
            <person name="Henrissat B."/>
            <person name="Kuo A."/>
            <person name="Liang C."/>
            <person name="Lipzen A."/>
            <person name="Lutzoni F."/>
            <person name="Magnuson J."/>
            <person name="Mondo S."/>
            <person name="Nolan M."/>
            <person name="Ohm R."/>
            <person name="Pangilinan J."/>
            <person name="Park H.-J."/>
            <person name="Ramirez L."/>
            <person name="Alfaro M."/>
            <person name="Sun H."/>
            <person name="Tritt A."/>
            <person name="Yoshinaga Y."/>
            <person name="Zwiers L.-H."/>
            <person name="Turgeon B."/>
            <person name="Goodwin S."/>
            <person name="Spatafora J."/>
            <person name="Crous P."/>
            <person name="Grigoriev I."/>
        </authorList>
    </citation>
    <scope>NUCLEOTIDE SEQUENCE</scope>
    <source>
        <strain evidence="3">CBS 113818</strain>
    </source>
</reference>
<dbReference type="GO" id="GO:0034965">
    <property type="term" value="P:intronic box C/D snoRNA processing"/>
    <property type="evidence" value="ECO:0007669"/>
    <property type="project" value="TreeGrafter"/>
</dbReference>
<dbReference type="GO" id="GO:0000294">
    <property type="term" value="P:nuclear-transcribed mRNA catabolic process, RNase MRP-dependent"/>
    <property type="evidence" value="ECO:0007669"/>
    <property type="project" value="TreeGrafter"/>
</dbReference>
<evidence type="ECO:0000313" key="3">
    <source>
        <dbReference type="EMBL" id="KAF2826531.1"/>
    </source>
</evidence>
<sequence length="198" mass="21130">MAHTLFLNPTAVAELASTSEYAQQAPAPPSQTRPAQKRKRKDKDASQTHNLQQTTFRRAAWSYFHLTLVTPQTASLPSLSTAATIAESSLSSPNDISPITTFSLLRPPLQSFLGITGVAIPIDTLKTCGRDVWIRVPRQDARAFRAALSGWVGSADREYVTGSATVDSSVKVRVAWRIQGEGGTVLSTGGGGGEMFGG</sequence>
<evidence type="ECO:0000256" key="1">
    <source>
        <dbReference type="SAM" id="MobiDB-lite"/>
    </source>
</evidence>
<protein>
    <recommendedName>
        <fullName evidence="2">Ribonucleases P/MRP subunit Pop8-like domain-containing protein</fullName>
    </recommendedName>
</protein>
<dbReference type="GO" id="GO:0005655">
    <property type="term" value="C:nucleolar ribonuclease P complex"/>
    <property type="evidence" value="ECO:0007669"/>
    <property type="project" value="InterPro"/>
</dbReference>
<organism evidence="3 4">
    <name type="scientific">Ophiobolus disseminans</name>
    <dbReference type="NCBI Taxonomy" id="1469910"/>
    <lineage>
        <taxon>Eukaryota</taxon>
        <taxon>Fungi</taxon>
        <taxon>Dikarya</taxon>
        <taxon>Ascomycota</taxon>
        <taxon>Pezizomycotina</taxon>
        <taxon>Dothideomycetes</taxon>
        <taxon>Pleosporomycetidae</taxon>
        <taxon>Pleosporales</taxon>
        <taxon>Pleosporineae</taxon>
        <taxon>Phaeosphaeriaceae</taxon>
        <taxon>Ophiobolus</taxon>
    </lineage>
</organism>
<dbReference type="EMBL" id="MU006226">
    <property type="protein sequence ID" value="KAF2826531.1"/>
    <property type="molecule type" value="Genomic_DNA"/>
</dbReference>
<dbReference type="Proteomes" id="UP000799424">
    <property type="component" value="Unassembled WGS sequence"/>
</dbReference>
<dbReference type="PANTHER" id="PTHR28173:SF1">
    <property type="entry name" value="RIBONUCLEASES P_MRP PROTEIN SUBUNIT POP8"/>
    <property type="match status" value="1"/>
</dbReference>
<dbReference type="GO" id="GO:0000171">
    <property type="term" value="F:ribonuclease MRP activity"/>
    <property type="evidence" value="ECO:0007669"/>
    <property type="project" value="TreeGrafter"/>
</dbReference>
<name>A0A6A6ZZU8_9PLEO</name>
<dbReference type="OrthoDB" id="5530243at2759"/>
<proteinExistence type="predicted"/>
<accession>A0A6A6ZZU8</accession>
<feature type="region of interest" description="Disordered" evidence="1">
    <location>
        <begin position="19"/>
        <end position="51"/>
    </location>
</feature>
<dbReference type="GO" id="GO:0008033">
    <property type="term" value="P:tRNA processing"/>
    <property type="evidence" value="ECO:0007669"/>
    <property type="project" value="InterPro"/>
</dbReference>
<feature type="domain" description="Ribonucleases P/MRP subunit Pop8-like" evidence="2">
    <location>
        <begin position="61"/>
        <end position="151"/>
    </location>
</feature>
<dbReference type="GO" id="GO:0004526">
    <property type="term" value="F:ribonuclease P activity"/>
    <property type="evidence" value="ECO:0007669"/>
    <property type="project" value="TreeGrafter"/>
</dbReference>
<dbReference type="InterPro" id="IPR020347">
    <property type="entry name" value="Pop8"/>
</dbReference>
<keyword evidence="4" id="KW-1185">Reference proteome</keyword>
<dbReference type="GO" id="GO:0000172">
    <property type="term" value="C:ribonuclease MRP complex"/>
    <property type="evidence" value="ECO:0007669"/>
    <property type="project" value="InterPro"/>
</dbReference>
<dbReference type="InterPro" id="IPR049128">
    <property type="entry name" value="Pop8-like_dom"/>
</dbReference>
<evidence type="ECO:0000313" key="4">
    <source>
        <dbReference type="Proteomes" id="UP000799424"/>
    </source>
</evidence>
<evidence type="ECO:0000259" key="2">
    <source>
        <dbReference type="Pfam" id="PF20976"/>
    </source>
</evidence>
<dbReference type="Pfam" id="PF20976">
    <property type="entry name" value="Pop8"/>
    <property type="match status" value="1"/>
</dbReference>
<dbReference type="PANTHER" id="PTHR28173">
    <property type="entry name" value="RIBONUCLEASES P/MRP PROTEIN SUBUNIT POP8"/>
    <property type="match status" value="1"/>
</dbReference>
<dbReference type="AlphaFoldDB" id="A0A6A6ZZU8"/>
<gene>
    <name evidence="3" type="ORF">CC86DRAFT_370495</name>
</gene>